<dbReference type="Proteomes" id="UP000224854">
    <property type="component" value="Unassembled WGS sequence"/>
</dbReference>
<evidence type="ECO:0000313" key="3">
    <source>
        <dbReference type="Proteomes" id="UP000224854"/>
    </source>
</evidence>
<dbReference type="InterPro" id="IPR050546">
    <property type="entry name" value="Glycosyl_Hydrlase_16"/>
</dbReference>
<gene>
    <name evidence="2" type="ORF">CDD82_466</name>
</gene>
<dbReference type="OrthoDB" id="192832at2759"/>
<feature type="chain" id="PRO_5012022008" description="GH16 domain-containing protein" evidence="1">
    <location>
        <begin position="20"/>
        <end position="397"/>
    </location>
</feature>
<dbReference type="GO" id="GO:0009251">
    <property type="term" value="P:glucan catabolic process"/>
    <property type="evidence" value="ECO:0007669"/>
    <property type="project" value="TreeGrafter"/>
</dbReference>
<evidence type="ECO:0000256" key="1">
    <source>
        <dbReference type="SAM" id="SignalP"/>
    </source>
</evidence>
<sequence>MQRLSLGLLLLSSVSSTAARQYRIEENKSYNASNFFDKFEFITTGDPNNGYVDHQSRSQAEKLGLAKIIQDQVYLGVEHETVLDPWWAARKSLRLESRDKYNKGLVIIRYTHLPKSQCGSWPAVWTLGEDQGREWPKGGEIDIYEGWNNQVANQHAVHVGLRKDFGECTLDTATNKISSSVITSDCDNMAPDQPGFSGCQVRNGAGDIWGNPTGGTHDYIKIYTWRPTSEPLDIDSDAPDTSGWGTPSFWLSKQNCNLSGVMLPQKLIINLNLCGSLAYGEFWTNTQCDKITNYTECKDWVAKNPHEFAETYFQIRDIRVFKERDKRHATSSVPVSTAVSTTVSTTVSTSVPSTQIKTSGLTLSHVGQAVEYDFECAVQHVYPDDVYEFQCPFEHVH</sequence>
<reference evidence="2 3" key="1">
    <citation type="submission" date="2017-06" db="EMBL/GenBank/DDBJ databases">
        <title>Ant-infecting Ophiocordyceps genomes reveal a high diversity of potential behavioral manipulation genes and a possible major role for enterotoxins.</title>
        <authorList>
            <person name="De Bekker C."/>
            <person name="Evans H.C."/>
            <person name="Brachmann A."/>
            <person name="Hughes D.P."/>
        </authorList>
    </citation>
    <scope>NUCLEOTIDE SEQUENCE [LARGE SCALE GENOMIC DNA]</scope>
    <source>
        <strain evidence="2 3">1348a</strain>
    </source>
</reference>
<dbReference type="SUPFAM" id="SSF49899">
    <property type="entry name" value="Concanavalin A-like lectins/glucanases"/>
    <property type="match status" value="1"/>
</dbReference>
<dbReference type="PANTHER" id="PTHR10963:SF24">
    <property type="entry name" value="GLYCOSIDASE C21B10.07-RELATED"/>
    <property type="match status" value="1"/>
</dbReference>
<keyword evidence="3" id="KW-1185">Reference proteome</keyword>
<name>A0A2C5XDM1_9HYPO</name>
<evidence type="ECO:0000313" key="2">
    <source>
        <dbReference type="EMBL" id="PHH68579.1"/>
    </source>
</evidence>
<organism evidence="2 3">
    <name type="scientific">Ophiocordyceps australis</name>
    <dbReference type="NCBI Taxonomy" id="1399860"/>
    <lineage>
        <taxon>Eukaryota</taxon>
        <taxon>Fungi</taxon>
        <taxon>Dikarya</taxon>
        <taxon>Ascomycota</taxon>
        <taxon>Pezizomycotina</taxon>
        <taxon>Sordariomycetes</taxon>
        <taxon>Hypocreomycetidae</taxon>
        <taxon>Hypocreales</taxon>
        <taxon>Ophiocordycipitaceae</taxon>
        <taxon>Ophiocordyceps</taxon>
    </lineage>
</organism>
<proteinExistence type="predicted"/>
<accession>A0A2C5XDM1</accession>
<evidence type="ECO:0008006" key="4">
    <source>
        <dbReference type="Google" id="ProtNLM"/>
    </source>
</evidence>
<dbReference type="Gene3D" id="2.60.120.200">
    <property type="match status" value="1"/>
</dbReference>
<keyword evidence="1" id="KW-0732">Signal</keyword>
<dbReference type="PANTHER" id="PTHR10963">
    <property type="entry name" value="GLYCOSYL HYDROLASE-RELATED"/>
    <property type="match status" value="1"/>
</dbReference>
<dbReference type="InterPro" id="IPR013320">
    <property type="entry name" value="ConA-like_dom_sf"/>
</dbReference>
<comment type="caution">
    <text evidence="2">The sequence shown here is derived from an EMBL/GenBank/DDBJ whole genome shotgun (WGS) entry which is preliminary data.</text>
</comment>
<protein>
    <recommendedName>
        <fullName evidence="4">GH16 domain-containing protein</fullName>
    </recommendedName>
</protein>
<dbReference type="Pfam" id="PF26113">
    <property type="entry name" value="GH16_XgeA"/>
    <property type="match status" value="1"/>
</dbReference>
<feature type="signal peptide" evidence="1">
    <location>
        <begin position="1"/>
        <end position="19"/>
    </location>
</feature>
<dbReference type="AlphaFoldDB" id="A0A2C5XDM1"/>
<dbReference type="EMBL" id="NJEU01001101">
    <property type="protein sequence ID" value="PHH68579.1"/>
    <property type="molecule type" value="Genomic_DNA"/>
</dbReference>